<keyword evidence="2" id="KW-0812">Transmembrane</keyword>
<dbReference type="RefSeq" id="XP_066704877.1">
    <property type="nucleotide sequence ID" value="XM_066839813.1"/>
</dbReference>
<dbReference type="EMBL" id="JAQQWE010000002">
    <property type="protein sequence ID" value="KAK7962766.1"/>
    <property type="molecule type" value="Genomic_DNA"/>
</dbReference>
<name>A0ABR1QS49_9PEZI</name>
<proteinExistence type="predicted"/>
<sequence>METAFPPDKDHPNDSQARTTLNQYTALAGALVISMIPVGFVLLHIALYVDEYIQTRERARLQDEQTQDGQEREQDPDLERNLVGEGGSEEDGDWIYSGASETSHLLPVALDPHPRDPD</sequence>
<feature type="transmembrane region" description="Helical" evidence="2">
    <location>
        <begin position="24"/>
        <end position="49"/>
    </location>
</feature>
<gene>
    <name evidence="3" type="ORF">PG986_003591</name>
</gene>
<evidence type="ECO:0000256" key="1">
    <source>
        <dbReference type="SAM" id="MobiDB-lite"/>
    </source>
</evidence>
<protein>
    <submittedName>
        <fullName evidence="3">Uncharacterized protein</fullName>
    </submittedName>
</protein>
<feature type="compositionally biased region" description="Basic and acidic residues" evidence="1">
    <location>
        <begin position="60"/>
        <end position="82"/>
    </location>
</feature>
<evidence type="ECO:0000256" key="2">
    <source>
        <dbReference type="SAM" id="Phobius"/>
    </source>
</evidence>
<organism evidence="3 4">
    <name type="scientific">Apiospora aurea</name>
    <dbReference type="NCBI Taxonomy" id="335848"/>
    <lineage>
        <taxon>Eukaryota</taxon>
        <taxon>Fungi</taxon>
        <taxon>Dikarya</taxon>
        <taxon>Ascomycota</taxon>
        <taxon>Pezizomycotina</taxon>
        <taxon>Sordariomycetes</taxon>
        <taxon>Xylariomycetidae</taxon>
        <taxon>Amphisphaeriales</taxon>
        <taxon>Apiosporaceae</taxon>
        <taxon>Apiospora</taxon>
    </lineage>
</organism>
<keyword evidence="4" id="KW-1185">Reference proteome</keyword>
<reference evidence="3 4" key="1">
    <citation type="submission" date="2023-01" db="EMBL/GenBank/DDBJ databases">
        <title>Analysis of 21 Apiospora genomes using comparative genomics revels a genus with tremendous synthesis potential of carbohydrate active enzymes and secondary metabolites.</title>
        <authorList>
            <person name="Sorensen T."/>
        </authorList>
    </citation>
    <scope>NUCLEOTIDE SEQUENCE [LARGE SCALE GENOMIC DNA]</scope>
    <source>
        <strain evidence="3 4">CBS 24483</strain>
    </source>
</reference>
<accession>A0ABR1QS49</accession>
<comment type="caution">
    <text evidence="3">The sequence shown here is derived from an EMBL/GenBank/DDBJ whole genome shotgun (WGS) entry which is preliminary data.</text>
</comment>
<feature type="region of interest" description="Disordered" evidence="1">
    <location>
        <begin position="60"/>
        <end position="98"/>
    </location>
</feature>
<evidence type="ECO:0000313" key="4">
    <source>
        <dbReference type="Proteomes" id="UP001391051"/>
    </source>
</evidence>
<keyword evidence="2" id="KW-0472">Membrane</keyword>
<dbReference type="GeneID" id="92072875"/>
<evidence type="ECO:0000313" key="3">
    <source>
        <dbReference type="EMBL" id="KAK7962766.1"/>
    </source>
</evidence>
<dbReference type="Proteomes" id="UP001391051">
    <property type="component" value="Unassembled WGS sequence"/>
</dbReference>
<keyword evidence="2" id="KW-1133">Transmembrane helix</keyword>